<dbReference type="RefSeq" id="WP_036086832.1">
    <property type="nucleotide sequence ID" value="NZ_CBCSHQ010000010.1"/>
</dbReference>
<dbReference type="eggNOG" id="ENOG50330N1">
    <property type="taxonomic scope" value="Bacteria"/>
</dbReference>
<organism evidence="1 2">
    <name type="scientific">Listeria booriae</name>
    <dbReference type="NCBI Taxonomy" id="1552123"/>
    <lineage>
        <taxon>Bacteria</taxon>
        <taxon>Bacillati</taxon>
        <taxon>Bacillota</taxon>
        <taxon>Bacilli</taxon>
        <taxon>Bacillales</taxon>
        <taxon>Listeriaceae</taxon>
        <taxon>Listeria</taxon>
    </lineage>
</organism>
<dbReference type="AlphaFoldDB" id="A0A099W4J5"/>
<dbReference type="GeneID" id="58717996"/>
<dbReference type="OrthoDB" id="9801008at2"/>
<proteinExistence type="predicted"/>
<evidence type="ECO:0000313" key="2">
    <source>
        <dbReference type="Proteomes" id="UP000029844"/>
    </source>
</evidence>
<keyword evidence="2" id="KW-1185">Reference proteome</keyword>
<dbReference type="Proteomes" id="UP000029844">
    <property type="component" value="Unassembled WGS sequence"/>
</dbReference>
<dbReference type="Pfam" id="PF12674">
    <property type="entry name" value="Zn_ribbon_2"/>
    <property type="match status" value="1"/>
</dbReference>
<evidence type="ECO:0000313" key="1">
    <source>
        <dbReference type="EMBL" id="KGL39701.1"/>
    </source>
</evidence>
<dbReference type="STRING" id="1552123.EP57_11580"/>
<dbReference type="InterPro" id="IPR025868">
    <property type="entry name" value="Zn_ribbon_dom_put"/>
</dbReference>
<protein>
    <submittedName>
        <fullName evidence="1">AraC family transcriptional regulator</fullName>
    </submittedName>
</protein>
<name>A0A099W4J5_9LIST</name>
<reference evidence="1 2" key="1">
    <citation type="submission" date="2014-05" db="EMBL/GenBank/DDBJ databases">
        <title>Novel Listeriaceae from food processing environments.</title>
        <authorList>
            <person name="den Bakker H.C."/>
        </authorList>
    </citation>
    <scope>NUCLEOTIDE SEQUENCE [LARGE SCALE GENOMIC DNA]</scope>
    <source>
        <strain evidence="1 2">FSL A5-0281</strain>
    </source>
</reference>
<dbReference type="EMBL" id="JNFA01000025">
    <property type="protein sequence ID" value="KGL39701.1"/>
    <property type="molecule type" value="Genomic_DNA"/>
</dbReference>
<sequence>MKNCIACGMPLREKEDYPLGDESKDYCKHCAHEDGSMQTYDEKLESMVAFVIKTQGLNEDVAKKVAAEQLKGLPAWQNQ</sequence>
<comment type="caution">
    <text evidence="1">The sequence shown here is derived from an EMBL/GenBank/DDBJ whole genome shotgun (WGS) entry which is preliminary data.</text>
</comment>
<accession>A0A099W4J5</accession>
<gene>
    <name evidence="1" type="ORF">EP57_11580</name>
</gene>